<dbReference type="Proteomes" id="UP000249524">
    <property type="component" value="Unassembled WGS sequence"/>
</dbReference>
<keyword evidence="7 12" id="KW-0997">Cell inner membrane</keyword>
<keyword evidence="6 12" id="KW-1003">Cell membrane</keyword>
<reference evidence="13 14" key="1">
    <citation type="submission" date="2018-05" db="EMBL/GenBank/DDBJ databases">
        <authorList>
            <person name="Lanie J.A."/>
            <person name="Ng W.-L."/>
            <person name="Kazmierczak K.M."/>
            <person name="Andrzejewski T.M."/>
            <person name="Davidsen T.M."/>
            <person name="Wayne K.J."/>
            <person name="Tettelin H."/>
            <person name="Glass J.I."/>
            <person name="Rusch D."/>
            <person name="Podicherti R."/>
            <person name="Tsui H.-C.T."/>
            <person name="Winkler M.E."/>
        </authorList>
    </citation>
    <scope>NUCLEOTIDE SEQUENCE [LARGE SCALE GENOMIC DNA]</scope>
    <source>
        <strain evidence="13 14">BUT-10</strain>
    </source>
</reference>
<evidence type="ECO:0000313" key="14">
    <source>
        <dbReference type="Proteomes" id="UP000249524"/>
    </source>
</evidence>
<comment type="caution">
    <text evidence="13">The sequence shown here is derived from an EMBL/GenBank/DDBJ whole genome shotgun (WGS) entry which is preliminary data.</text>
</comment>
<dbReference type="GO" id="GO:0005886">
    <property type="term" value="C:plasma membrane"/>
    <property type="evidence" value="ECO:0007669"/>
    <property type="project" value="UniProtKB-SubCell"/>
</dbReference>
<dbReference type="OrthoDB" id="7173916at2"/>
<dbReference type="EMBL" id="QFYS01000002">
    <property type="protein sequence ID" value="RAK67677.1"/>
    <property type="molecule type" value="Genomic_DNA"/>
</dbReference>
<evidence type="ECO:0000256" key="1">
    <source>
        <dbReference type="ARBA" id="ARBA00002442"/>
    </source>
</evidence>
<dbReference type="Pfam" id="PF04995">
    <property type="entry name" value="CcmD"/>
    <property type="match status" value="1"/>
</dbReference>
<comment type="subcellular location">
    <subcellularLocation>
        <location evidence="2 12">Cell inner membrane</location>
        <topology evidence="2 12">Single-pass membrane protein</topology>
    </subcellularLocation>
</comment>
<comment type="similarity">
    <text evidence="3 12">Belongs to the CcmD/CycX/HelD family.</text>
</comment>
<evidence type="ECO:0000256" key="7">
    <source>
        <dbReference type="ARBA" id="ARBA00022519"/>
    </source>
</evidence>
<evidence type="ECO:0000256" key="4">
    <source>
        <dbReference type="ARBA" id="ARBA00016461"/>
    </source>
</evidence>
<dbReference type="GO" id="GO:0017004">
    <property type="term" value="P:cytochrome complex assembly"/>
    <property type="evidence" value="ECO:0007669"/>
    <property type="project" value="UniProtKB-KW"/>
</dbReference>
<dbReference type="NCBIfam" id="TIGR03141">
    <property type="entry name" value="cytochro_ccmD"/>
    <property type="match status" value="1"/>
</dbReference>
<evidence type="ECO:0000256" key="10">
    <source>
        <dbReference type="ARBA" id="ARBA00022989"/>
    </source>
</evidence>
<dbReference type="RefSeq" id="WP_111275287.1">
    <property type="nucleotide sequence ID" value="NZ_QFYS01000002.1"/>
</dbReference>
<keyword evidence="14" id="KW-1185">Reference proteome</keyword>
<evidence type="ECO:0000313" key="13">
    <source>
        <dbReference type="EMBL" id="RAK67677.1"/>
    </source>
</evidence>
<dbReference type="GO" id="GO:0015886">
    <property type="term" value="P:heme transport"/>
    <property type="evidence" value="ECO:0007669"/>
    <property type="project" value="InterPro"/>
</dbReference>
<feature type="transmembrane region" description="Helical" evidence="12">
    <location>
        <begin position="6"/>
        <end position="29"/>
    </location>
</feature>
<gene>
    <name evidence="13" type="primary">ccmD</name>
    <name evidence="13" type="ORF">DJ019_07180</name>
</gene>
<protein>
    <recommendedName>
        <fullName evidence="4 12">Heme exporter protein D</fullName>
    </recommendedName>
</protein>
<sequence>MFDFKYAEFIVPSFVITAVVFAAMVGLSLSHARRWRRRFEELSRQGSEEA</sequence>
<evidence type="ECO:0000256" key="3">
    <source>
        <dbReference type="ARBA" id="ARBA00008741"/>
    </source>
</evidence>
<keyword evidence="9 12" id="KW-0201">Cytochrome c-type biogenesis</keyword>
<evidence type="ECO:0000256" key="12">
    <source>
        <dbReference type="RuleBase" id="RU363101"/>
    </source>
</evidence>
<evidence type="ECO:0000256" key="6">
    <source>
        <dbReference type="ARBA" id="ARBA00022475"/>
    </source>
</evidence>
<evidence type="ECO:0000256" key="8">
    <source>
        <dbReference type="ARBA" id="ARBA00022692"/>
    </source>
</evidence>
<organism evidence="13 14">
    <name type="scientific">Phenylobacterium kunshanense</name>
    <dbReference type="NCBI Taxonomy" id="1445034"/>
    <lineage>
        <taxon>Bacteria</taxon>
        <taxon>Pseudomonadati</taxon>
        <taxon>Pseudomonadota</taxon>
        <taxon>Alphaproteobacteria</taxon>
        <taxon>Caulobacterales</taxon>
        <taxon>Caulobacteraceae</taxon>
        <taxon>Phenylobacterium</taxon>
    </lineage>
</organism>
<name>A0A328BL38_9CAUL</name>
<keyword evidence="5 12" id="KW-0813">Transport</keyword>
<accession>A0A328BL38</accession>
<proteinExistence type="inferred from homology"/>
<keyword evidence="11 12" id="KW-0472">Membrane</keyword>
<dbReference type="InterPro" id="IPR007078">
    <property type="entry name" value="Haem_export_protD_CcmD"/>
</dbReference>
<comment type="function">
    <text evidence="1 12">Required for the export of heme to the periplasm for the biogenesis of c-type cytochromes.</text>
</comment>
<evidence type="ECO:0000256" key="2">
    <source>
        <dbReference type="ARBA" id="ARBA00004377"/>
    </source>
</evidence>
<keyword evidence="8 12" id="KW-0812">Transmembrane</keyword>
<evidence type="ECO:0000256" key="9">
    <source>
        <dbReference type="ARBA" id="ARBA00022748"/>
    </source>
</evidence>
<dbReference type="AlphaFoldDB" id="A0A328BL38"/>
<keyword evidence="10 12" id="KW-1133">Transmembrane helix</keyword>
<evidence type="ECO:0000256" key="11">
    <source>
        <dbReference type="ARBA" id="ARBA00023136"/>
    </source>
</evidence>
<evidence type="ECO:0000256" key="5">
    <source>
        <dbReference type="ARBA" id="ARBA00022448"/>
    </source>
</evidence>